<dbReference type="InterPro" id="IPR004167">
    <property type="entry name" value="PSBD"/>
</dbReference>
<reference evidence="13 14" key="1">
    <citation type="submission" date="2024-02" db="EMBL/GenBank/DDBJ databases">
        <title>Expansion and revision of Xanthobacter and proposal of Roseixanthobacter gen. nov.</title>
        <authorList>
            <person name="Soltysiak M.P.M."/>
            <person name="Jalihal A."/>
            <person name="Ory A."/>
            <person name="Chrisophersen C."/>
            <person name="Lee A.D."/>
            <person name="Boulton J."/>
            <person name="Springer M."/>
        </authorList>
    </citation>
    <scope>NUCLEOTIDE SEQUENCE [LARGE SCALE GENOMIC DNA]</scope>
    <source>
        <strain evidence="13 14">23A</strain>
    </source>
</reference>
<evidence type="ECO:0000256" key="5">
    <source>
        <dbReference type="ARBA" id="ARBA00022823"/>
    </source>
</evidence>
<evidence type="ECO:0000259" key="11">
    <source>
        <dbReference type="PROSITE" id="PS50968"/>
    </source>
</evidence>
<dbReference type="InterPro" id="IPR001078">
    <property type="entry name" value="2-oxoacid_DH_actylTfrase"/>
</dbReference>
<dbReference type="Pfam" id="PF02817">
    <property type="entry name" value="E3_binding"/>
    <property type="match status" value="1"/>
</dbReference>
<dbReference type="InterPro" id="IPR050743">
    <property type="entry name" value="2-oxoacid_DH_E2_comp"/>
</dbReference>
<feature type="domain" description="Peripheral subunit-binding (PSBD)" evidence="12">
    <location>
        <begin position="138"/>
        <end position="175"/>
    </location>
</feature>
<dbReference type="Gene3D" id="4.10.320.10">
    <property type="entry name" value="E3-binding domain"/>
    <property type="match status" value="1"/>
</dbReference>
<dbReference type="PANTHER" id="PTHR43178">
    <property type="entry name" value="DIHYDROLIPOAMIDE ACETYLTRANSFERASE COMPONENT OF PYRUVATE DEHYDROGENASE COMPLEX"/>
    <property type="match status" value="1"/>
</dbReference>
<dbReference type="CDD" id="cd06849">
    <property type="entry name" value="lipoyl_domain"/>
    <property type="match status" value="1"/>
</dbReference>
<dbReference type="EC" id="2.3.1.-" evidence="9"/>
<dbReference type="InterPro" id="IPR023213">
    <property type="entry name" value="CAT-like_dom_sf"/>
</dbReference>
<keyword evidence="14" id="KW-1185">Reference proteome</keyword>
<dbReference type="PROSITE" id="PS00189">
    <property type="entry name" value="LIPOYL"/>
    <property type="match status" value="1"/>
</dbReference>
<evidence type="ECO:0000259" key="12">
    <source>
        <dbReference type="PROSITE" id="PS51826"/>
    </source>
</evidence>
<evidence type="ECO:0000256" key="6">
    <source>
        <dbReference type="ARBA" id="ARBA00023315"/>
    </source>
</evidence>
<dbReference type="SUPFAM" id="SSF47005">
    <property type="entry name" value="Peripheral subunit-binding domain of 2-oxo acid dehydrogenase complex"/>
    <property type="match status" value="1"/>
</dbReference>
<sequence length="435" mass="45086">MSQTIELRVPDIGDFKNVPVVELSVKVGDVVAADQTVAMIESDKATLDIPAPTAGRVTALKVAEGDRVSTGSVLMLLEAAEAAVQKATSVATPSPAAPRASAPAPAEVPAPAPVPTAAPTAAPVMVVADGASTGLPPHASPAVRKFARELGVDPAAVTGTGPRGRITREDVQAFVKAALEAPAPVASAGTGVGLDLLPWPKVDYAKFGPVVREPLSRIKKISGPSLARNATIIPHVTNFEDADITDLEDFRKTVNAEIKDGAKLSILPFVVKACVAALKAYPAFNSSLDGDALVLKQYYNIGVAADTPEGLMVPVVKAADGKSIREIAAEMADLAADARAGRLKAADIQGATFTISSLGGIGGTNFTPIINAPEVAIFGMVRAAVRPVWDGAAFQPRLIQPMSLSWDHRVVDGVAAAKFLVFVKTILADFRRILL</sequence>
<feature type="region of interest" description="Disordered" evidence="10">
    <location>
        <begin position="93"/>
        <end position="114"/>
    </location>
</feature>
<organism evidence="13 14">
    <name type="scientific">Xanthobacter oligotrophicus</name>
    <dbReference type="NCBI Taxonomy" id="2607286"/>
    <lineage>
        <taxon>Bacteria</taxon>
        <taxon>Pseudomonadati</taxon>
        <taxon>Pseudomonadota</taxon>
        <taxon>Alphaproteobacteria</taxon>
        <taxon>Hyphomicrobiales</taxon>
        <taxon>Xanthobacteraceae</taxon>
        <taxon>Xanthobacter</taxon>
    </lineage>
</organism>
<evidence type="ECO:0000256" key="7">
    <source>
        <dbReference type="ARBA" id="ARBA00025211"/>
    </source>
</evidence>
<protein>
    <recommendedName>
        <fullName evidence="9">Dihydrolipoamide acetyltransferase component of pyruvate dehydrogenase complex</fullName>
        <ecNumber evidence="9">2.3.1.-</ecNumber>
    </recommendedName>
</protein>
<comment type="similarity">
    <text evidence="2 9">Belongs to the 2-oxoacid dehydrogenase family.</text>
</comment>
<dbReference type="Gene3D" id="3.30.559.10">
    <property type="entry name" value="Chloramphenicol acetyltransferase-like domain"/>
    <property type="match status" value="1"/>
</dbReference>
<comment type="subunit">
    <text evidence="3">Forms a 24-polypeptide structural core with octahedral symmetry.</text>
</comment>
<dbReference type="InterPro" id="IPR000089">
    <property type="entry name" value="Biotin_lipoyl"/>
</dbReference>
<keyword evidence="5 9" id="KW-0450">Lipoyl</keyword>
<feature type="compositionally biased region" description="Low complexity" evidence="10">
    <location>
        <begin position="93"/>
        <end position="105"/>
    </location>
</feature>
<comment type="cofactor">
    <cofactor evidence="1 9">
        <name>(R)-lipoate</name>
        <dbReference type="ChEBI" id="CHEBI:83088"/>
    </cofactor>
</comment>
<feature type="domain" description="Lipoyl-binding" evidence="11">
    <location>
        <begin position="4"/>
        <end position="78"/>
    </location>
</feature>
<evidence type="ECO:0000256" key="8">
    <source>
        <dbReference type="ARBA" id="ARBA00048370"/>
    </source>
</evidence>
<dbReference type="PROSITE" id="PS51826">
    <property type="entry name" value="PSBD"/>
    <property type="match status" value="1"/>
</dbReference>
<keyword evidence="6 9" id="KW-0012">Acyltransferase</keyword>
<evidence type="ECO:0000256" key="10">
    <source>
        <dbReference type="SAM" id="MobiDB-lite"/>
    </source>
</evidence>
<dbReference type="Pfam" id="PF00198">
    <property type="entry name" value="2-oxoacid_dh"/>
    <property type="match status" value="1"/>
</dbReference>
<comment type="function">
    <text evidence="7">The pyruvate dehydrogenase complex catalyzes the overall conversion of pyruvate to acetyl-CoA and CO(2). It contains multiple copies of three enzymatic components: pyruvate dehydrogenase (E1), dihydrolipoamide acetyltransferase (E2) and lipoamide dehydrogenase (E3).</text>
</comment>
<dbReference type="EMBL" id="JBAFVH010000011">
    <property type="protein sequence ID" value="MFG1374285.1"/>
    <property type="molecule type" value="Genomic_DNA"/>
</dbReference>
<dbReference type="Pfam" id="PF00364">
    <property type="entry name" value="Biotin_lipoyl"/>
    <property type="match status" value="1"/>
</dbReference>
<dbReference type="InterPro" id="IPR003016">
    <property type="entry name" value="2-oxoA_DH_lipoyl-BS"/>
</dbReference>
<evidence type="ECO:0000256" key="9">
    <source>
        <dbReference type="RuleBase" id="RU003423"/>
    </source>
</evidence>
<evidence type="ECO:0000256" key="1">
    <source>
        <dbReference type="ARBA" id="ARBA00001938"/>
    </source>
</evidence>
<dbReference type="RefSeq" id="WP_393993942.1">
    <property type="nucleotide sequence ID" value="NZ_JBAFVH010000011.1"/>
</dbReference>
<keyword evidence="4 9" id="KW-0808">Transferase</keyword>
<accession>A0ABW7A209</accession>
<evidence type="ECO:0000256" key="2">
    <source>
        <dbReference type="ARBA" id="ARBA00007317"/>
    </source>
</evidence>
<dbReference type="SUPFAM" id="SSF52777">
    <property type="entry name" value="CoA-dependent acyltransferases"/>
    <property type="match status" value="1"/>
</dbReference>
<evidence type="ECO:0000256" key="3">
    <source>
        <dbReference type="ARBA" id="ARBA00011484"/>
    </source>
</evidence>
<comment type="catalytic activity">
    <reaction evidence="8">
        <text>N(6)-[(R)-dihydrolipoyl]-L-lysyl-[protein] + acetyl-CoA = N(6)-[(R)-S(8)-acetyldihydrolipoyl]-L-lysyl-[protein] + CoA</text>
        <dbReference type="Rhea" id="RHEA:17017"/>
        <dbReference type="Rhea" id="RHEA-COMP:10475"/>
        <dbReference type="Rhea" id="RHEA-COMP:10478"/>
        <dbReference type="ChEBI" id="CHEBI:57287"/>
        <dbReference type="ChEBI" id="CHEBI:57288"/>
        <dbReference type="ChEBI" id="CHEBI:83100"/>
        <dbReference type="ChEBI" id="CHEBI:83111"/>
        <dbReference type="EC" id="2.3.1.12"/>
    </reaction>
</comment>
<dbReference type="Proteomes" id="UP001604002">
    <property type="component" value="Unassembled WGS sequence"/>
</dbReference>
<dbReference type="InterPro" id="IPR011053">
    <property type="entry name" value="Single_hybrid_motif"/>
</dbReference>
<name>A0ABW7A209_9HYPH</name>
<dbReference type="PROSITE" id="PS50968">
    <property type="entry name" value="BIOTINYL_LIPOYL"/>
    <property type="match status" value="1"/>
</dbReference>
<dbReference type="Gene3D" id="2.40.50.100">
    <property type="match status" value="1"/>
</dbReference>
<comment type="caution">
    <text evidence="13">The sequence shown here is derived from an EMBL/GenBank/DDBJ whole genome shotgun (WGS) entry which is preliminary data.</text>
</comment>
<evidence type="ECO:0000313" key="14">
    <source>
        <dbReference type="Proteomes" id="UP001604002"/>
    </source>
</evidence>
<proteinExistence type="inferred from homology"/>
<evidence type="ECO:0000313" key="13">
    <source>
        <dbReference type="EMBL" id="MFG1374285.1"/>
    </source>
</evidence>
<dbReference type="SUPFAM" id="SSF51230">
    <property type="entry name" value="Single hybrid motif"/>
    <property type="match status" value="1"/>
</dbReference>
<dbReference type="InterPro" id="IPR036625">
    <property type="entry name" value="E3-bd_dom_sf"/>
</dbReference>
<evidence type="ECO:0000256" key="4">
    <source>
        <dbReference type="ARBA" id="ARBA00022679"/>
    </source>
</evidence>
<gene>
    <name evidence="13" type="ORF">V5F32_19060</name>
</gene>
<dbReference type="PANTHER" id="PTHR43178:SF2">
    <property type="entry name" value="DIHYDROLIPOYLLYSINE-RESIDUE ACETYLTRANSFERASE COMPONENT OF PYRUVATE DEHYDROGENASE COMPLEX"/>
    <property type="match status" value="1"/>
</dbReference>